<feature type="binding site" evidence="5">
    <location>
        <position position="27"/>
    </location>
    <ligand>
        <name>FAD</name>
        <dbReference type="ChEBI" id="CHEBI:57692"/>
    </ligand>
</feature>
<comment type="catalytic activity">
    <reaction evidence="4">
        <text>a secondary aliphatic amine + O2 + H2O = a primary amine + an aldehyde + H2O2</text>
        <dbReference type="Rhea" id="RHEA:26414"/>
        <dbReference type="ChEBI" id="CHEBI:15377"/>
        <dbReference type="ChEBI" id="CHEBI:15379"/>
        <dbReference type="ChEBI" id="CHEBI:16240"/>
        <dbReference type="ChEBI" id="CHEBI:17478"/>
        <dbReference type="ChEBI" id="CHEBI:58855"/>
        <dbReference type="ChEBI" id="CHEBI:65296"/>
        <dbReference type="EC" id="1.4.3.4"/>
    </reaction>
</comment>
<keyword evidence="6" id="KW-0285">Flavoprotein</keyword>
<evidence type="ECO:0000256" key="6">
    <source>
        <dbReference type="RuleBase" id="RU362067"/>
    </source>
</evidence>
<gene>
    <name evidence="8" type="ORF">ETB97_003239</name>
</gene>
<dbReference type="Gene3D" id="3.50.50.60">
    <property type="entry name" value="FAD/NAD(P)-binding domain"/>
    <property type="match status" value="1"/>
</dbReference>
<feature type="binding site" evidence="5">
    <location>
        <position position="251"/>
    </location>
    <ligand>
        <name>FAD</name>
        <dbReference type="ChEBI" id="CHEBI:57692"/>
    </ligand>
</feature>
<dbReference type="InterPro" id="IPR036188">
    <property type="entry name" value="FAD/NAD-bd_sf"/>
</dbReference>
<feature type="binding site" evidence="5">
    <location>
        <position position="454"/>
    </location>
    <ligand>
        <name>FAD</name>
        <dbReference type="ChEBI" id="CHEBI:57692"/>
    </ligand>
</feature>
<reference evidence="8 9" key="1">
    <citation type="submission" date="2019-04" db="EMBL/GenBank/DDBJ databases">
        <title>Aspergillus burnettii sp. nov., novel species from soil in southeast Queensland.</title>
        <authorList>
            <person name="Gilchrist C.L.M."/>
            <person name="Pitt J.I."/>
            <person name="Lange L."/>
            <person name="Lacey H.J."/>
            <person name="Vuong D."/>
            <person name="Midgley D.J."/>
            <person name="Greenfield P."/>
            <person name="Bradbury M."/>
            <person name="Lacey E."/>
            <person name="Busk P.K."/>
            <person name="Pilgaard B."/>
            <person name="Chooi Y.H."/>
            <person name="Piggott A.M."/>
        </authorList>
    </citation>
    <scope>NUCLEOTIDE SEQUENCE [LARGE SCALE GENOMIC DNA]</scope>
    <source>
        <strain evidence="8 9">FRR 5400</strain>
    </source>
</reference>
<evidence type="ECO:0000313" key="9">
    <source>
        <dbReference type="Proteomes" id="UP000541154"/>
    </source>
</evidence>
<comment type="caution">
    <text evidence="8">The sequence shown here is derived from an EMBL/GenBank/DDBJ whole genome shotgun (WGS) entry which is preliminary data.</text>
</comment>
<evidence type="ECO:0000256" key="5">
    <source>
        <dbReference type="PIRSR" id="PIRSR601613-1"/>
    </source>
</evidence>
<keyword evidence="3 6" id="KW-0560">Oxidoreductase</keyword>
<dbReference type="EMBL" id="SPNV01000176">
    <property type="protein sequence ID" value="KAF5859147.1"/>
    <property type="molecule type" value="Genomic_DNA"/>
</dbReference>
<evidence type="ECO:0000259" key="7">
    <source>
        <dbReference type="Pfam" id="PF01593"/>
    </source>
</evidence>
<dbReference type="PRINTS" id="PR00757">
    <property type="entry name" value="AMINEOXDASEF"/>
</dbReference>
<organism evidence="8 9">
    <name type="scientific">Petromyces alliaceus</name>
    <name type="common">Aspergillus alliaceus</name>
    <dbReference type="NCBI Taxonomy" id="209559"/>
    <lineage>
        <taxon>Eukaryota</taxon>
        <taxon>Fungi</taxon>
        <taxon>Dikarya</taxon>
        <taxon>Ascomycota</taxon>
        <taxon>Pezizomycotina</taxon>
        <taxon>Eurotiomycetes</taxon>
        <taxon>Eurotiomycetidae</taxon>
        <taxon>Eurotiales</taxon>
        <taxon>Aspergillaceae</taxon>
        <taxon>Aspergillus</taxon>
        <taxon>Aspergillus subgen. Circumdati</taxon>
    </lineage>
</organism>
<evidence type="ECO:0000256" key="2">
    <source>
        <dbReference type="ARBA" id="ARBA00005995"/>
    </source>
</evidence>
<dbReference type="InterPro" id="IPR001613">
    <property type="entry name" value="Flavin_amine_oxidase"/>
</dbReference>
<keyword evidence="6" id="KW-0274">FAD</keyword>
<comment type="similarity">
    <text evidence="2 6">Belongs to the flavin monoamine oxidase family.</text>
</comment>
<dbReference type="Gene3D" id="1.10.405.10">
    <property type="entry name" value="Guanine Nucleotide Dissociation Inhibitor, domain 1"/>
    <property type="match status" value="1"/>
</dbReference>
<evidence type="ECO:0000256" key="4">
    <source>
        <dbReference type="ARBA" id="ARBA00048448"/>
    </source>
</evidence>
<dbReference type="InterPro" id="IPR002937">
    <property type="entry name" value="Amino_oxidase"/>
</dbReference>
<feature type="binding site" evidence="5">
    <location>
        <position position="361"/>
    </location>
    <ligand>
        <name>substrate</name>
    </ligand>
</feature>
<keyword evidence="9" id="KW-1185">Reference proteome</keyword>
<dbReference type="Gene3D" id="3.90.660.10">
    <property type="match status" value="1"/>
</dbReference>
<dbReference type="EC" id="1.4.3.-" evidence="6"/>
<evidence type="ECO:0000313" key="8">
    <source>
        <dbReference type="EMBL" id="KAF5859147.1"/>
    </source>
</evidence>
<dbReference type="GO" id="GO:0097621">
    <property type="term" value="F:monoamine oxidase activity"/>
    <property type="evidence" value="ECO:0007669"/>
    <property type="project" value="UniProtKB-EC"/>
</dbReference>
<proteinExistence type="inferred from homology"/>
<protein>
    <recommendedName>
        <fullName evidence="6">Amine oxidase</fullName>
        <ecNumber evidence="6">1.4.3.-</ecNumber>
    </recommendedName>
</protein>
<feature type="domain" description="Amine oxidase" evidence="7">
    <location>
        <begin position="26"/>
        <end position="477"/>
    </location>
</feature>
<evidence type="ECO:0000256" key="3">
    <source>
        <dbReference type="ARBA" id="ARBA00023002"/>
    </source>
</evidence>
<dbReference type="Proteomes" id="UP000541154">
    <property type="component" value="Unassembled WGS sequence"/>
</dbReference>
<evidence type="ECO:0000256" key="1">
    <source>
        <dbReference type="ARBA" id="ARBA00001974"/>
    </source>
</evidence>
<comment type="cofactor">
    <cofactor evidence="1 6">
        <name>FAD</name>
        <dbReference type="ChEBI" id="CHEBI:57692"/>
    </cofactor>
</comment>
<dbReference type="SUPFAM" id="SSF51905">
    <property type="entry name" value="FAD/NAD(P)-binding domain"/>
    <property type="match status" value="1"/>
</dbReference>
<feature type="binding site" evidence="5">
    <location>
        <begin position="46"/>
        <end position="47"/>
    </location>
    <ligand>
        <name>FAD</name>
        <dbReference type="ChEBI" id="CHEBI:57692"/>
    </ligand>
</feature>
<accession>A0A8H6A0B8</accession>
<dbReference type="PANTHER" id="PTHR43563:SF14">
    <property type="entry name" value="AMINE OXIDASE"/>
    <property type="match status" value="1"/>
</dbReference>
<sequence length="483" mass="52255">MDPQSSIHTSPVTPRTVDVVVIGAGLSGLRAALGVQAAGLSCVVLEATDRVGGMTLSISSKQSGPGVNDVGAAWINDTTQSEMYKLLQRYGLQGQMQACKGKDIFQSPNGYILSPHGELPIPEEEQLAVSEVFVKLRELIANVDLEDPSLGPNAKELDNVTLYEYCIRTFQSEAIADLFDYTCQALVGVEGNAISMLSFLHACKSGTGIDALTSDGKDGAQYLRVRQGTQAFSQNMAAELKPGTLYLSTPVTQITQIQSQSIDICTVQTATNTTFHAKKIILSIATPLYPTITFTPPLPPQKQRLAHENKLGYYCKIIFIFPHPFWRPAGLSGTIHADAGPFLFTMDTSIPDDNQWSLSCFAVGPRGREWSLHSEEERRRSAWTQLRSAFENVQLPPGQEVSVPDPISVLEYDWSKQEFFWGGPVPASPPGLLSGVDGDAVRAAFGNVHFVGTETSLVWKGYMEGAVRSGDRGAREVGGALGV</sequence>
<dbReference type="PANTHER" id="PTHR43563">
    <property type="entry name" value="AMINE OXIDASE"/>
    <property type="match status" value="1"/>
</dbReference>
<name>A0A8H6A0B8_PETAA</name>
<dbReference type="InterPro" id="IPR050703">
    <property type="entry name" value="Flavin_MAO"/>
</dbReference>
<dbReference type="AlphaFoldDB" id="A0A8H6A0B8"/>
<dbReference type="SUPFAM" id="SSF54373">
    <property type="entry name" value="FAD-linked reductases, C-terminal domain"/>
    <property type="match status" value="1"/>
</dbReference>
<dbReference type="Pfam" id="PF01593">
    <property type="entry name" value="Amino_oxidase"/>
    <property type="match status" value="1"/>
</dbReference>